<dbReference type="Proteomes" id="UP000011715">
    <property type="component" value="Unassembled WGS sequence"/>
</dbReference>
<dbReference type="AlphaFoldDB" id="A0A0C4E049"/>
<proteinExistence type="predicted"/>
<gene>
    <name evidence="2" type="ORF">MAPG_05715</name>
</gene>
<feature type="region of interest" description="Disordered" evidence="1">
    <location>
        <begin position="1"/>
        <end position="83"/>
    </location>
</feature>
<feature type="compositionally biased region" description="Low complexity" evidence="1">
    <location>
        <begin position="38"/>
        <end position="52"/>
    </location>
</feature>
<organism evidence="3 4">
    <name type="scientific">Magnaporthiopsis poae (strain ATCC 64411 / 73-15)</name>
    <name type="common">Kentucky bluegrass fungus</name>
    <name type="synonym">Magnaporthe poae</name>
    <dbReference type="NCBI Taxonomy" id="644358"/>
    <lineage>
        <taxon>Eukaryota</taxon>
        <taxon>Fungi</taxon>
        <taxon>Dikarya</taxon>
        <taxon>Ascomycota</taxon>
        <taxon>Pezizomycotina</taxon>
        <taxon>Sordariomycetes</taxon>
        <taxon>Sordariomycetidae</taxon>
        <taxon>Magnaporthales</taxon>
        <taxon>Magnaporthaceae</taxon>
        <taxon>Magnaporthiopsis</taxon>
    </lineage>
</organism>
<dbReference type="OrthoDB" id="3563733at2759"/>
<reference evidence="3" key="5">
    <citation type="submission" date="2015-06" db="UniProtKB">
        <authorList>
            <consortium name="EnsemblFungi"/>
        </authorList>
    </citation>
    <scope>IDENTIFICATION</scope>
    <source>
        <strain evidence="3">ATCC 64411</strain>
    </source>
</reference>
<dbReference type="VEuPathDB" id="FungiDB:MAPG_05715"/>
<evidence type="ECO:0000313" key="3">
    <source>
        <dbReference type="EnsemblFungi" id="MAPG_05715T0"/>
    </source>
</evidence>
<protein>
    <submittedName>
        <fullName evidence="2 3">Uncharacterized protein</fullName>
    </submittedName>
</protein>
<accession>A0A0C4E049</accession>
<dbReference type="EnsemblFungi" id="MAPG_05715T0">
    <property type="protein sequence ID" value="MAPG_05715T0"/>
    <property type="gene ID" value="MAPG_05715"/>
</dbReference>
<dbReference type="EMBL" id="GL876969">
    <property type="protein sequence ID" value="KLU86703.1"/>
    <property type="molecule type" value="Genomic_DNA"/>
</dbReference>
<evidence type="ECO:0000313" key="4">
    <source>
        <dbReference type="Proteomes" id="UP000011715"/>
    </source>
</evidence>
<evidence type="ECO:0000256" key="1">
    <source>
        <dbReference type="SAM" id="MobiDB-lite"/>
    </source>
</evidence>
<feature type="compositionally biased region" description="Basic residues" evidence="1">
    <location>
        <begin position="28"/>
        <end position="37"/>
    </location>
</feature>
<keyword evidence="4" id="KW-1185">Reference proteome</keyword>
<reference evidence="3" key="4">
    <citation type="journal article" date="2015" name="G3 (Bethesda)">
        <title>Genome sequences of three phytopathogenic species of the Magnaporthaceae family of fungi.</title>
        <authorList>
            <person name="Okagaki L.H."/>
            <person name="Nunes C.C."/>
            <person name="Sailsbery J."/>
            <person name="Clay B."/>
            <person name="Brown D."/>
            <person name="John T."/>
            <person name="Oh Y."/>
            <person name="Young N."/>
            <person name="Fitzgerald M."/>
            <person name="Haas B.J."/>
            <person name="Zeng Q."/>
            <person name="Young S."/>
            <person name="Adiconis X."/>
            <person name="Fan L."/>
            <person name="Levin J.Z."/>
            <person name="Mitchell T.K."/>
            <person name="Okubara P.A."/>
            <person name="Farman M.L."/>
            <person name="Kohn L.M."/>
            <person name="Birren B."/>
            <person name="Ma L.-J."/>
            <person name="Dean R.A."/>
        </authorList>
    </citation>
    <scope>NUCLEOTIDE SEQUENCE</scope>
    <source>
        <strain evidence="3">ATCC 64411 / 73-15</strain>
    </source>
</reference>
<reference evidence="2" key="1">
    <citation type="submission" date="2010-05" db="EMBL/GenBank/DDBJ databases">
        <title>The Genome Sequence of Magnaporthe poae strain ATCC 64411.</title>
        <authorList>
            <consortium name="The Broad Institute Genome Sequencing Platform"/>
            <consortium name="Broad Institute Genome Sequencing Center for Infectious Disease"/>
            <person name="Ma L.-J."/>
            <person name="Dead R."/>
            <person name="Young S."/>
            <person name="Zeng Q."/>
            <person name="Koehrsen M."/>
            <person name="Alvarado L."/>
            <person name="Berlin A."/>
            <person name="Chapman S.B."/>
            <person name="Chen Z."/>
            <person name="Freedman E."/>
            <person name="Gellesch M."/>
            <person name="Goldberg J."/>
            <person name="Griggs A."/>
            <person name="Gujja S."/>
            <person name="Heilman E.R."/>
            <person name="Heiman D."/>
            <person name="Hepburn T."/>
            <person name="Howarth C."/>
            <person name="Jen D."/>
            <person name="Larson L."/>
            <person name="Mehta T."/>
            <person name="Neiman D."/>
            <person name="Pearson M."/>
            <person name="Roberts A."/>
            <person name="Saif S."/>
            <person name="Shea T."/>
            <person name="Shenoy N."/>
            <person name="Sisk P."/>
            <person name="Stolte C."/>
            <person name="Sykes S."/>
            <person name="Walk T."/>
            <person name="White J."/>
            <person name="Yandava C."/>
            <person name="Haas B."/>
            <person name="Nusbaum C."/>
            <person name="Birren B."/>
        </authorList>
    </citation>
    <scope>NUCLEOTIDE SEQUENCE</scope>
    <source>
        <strain evidence="2">ATCC 64411</strain>
    </source>
</reference>
<name>A0A0C4E049_MAGP6</name>
<reference evidence="2" key="3">
    <citation type="submission" date="2011-03" db="EMBL/GenBank/DDBJ databases">
        <title>Annotation of Magnaporthe poae ATCC 64411.</title>
        <authorList>
            <person name="Ma L.-J."/>
            <person name="Dead R."/>
            <person name="Young S.K."/>
            <person name="Zeng Q."/>
            <person name="Gargeya S."/>
            <person name="Fitzgerald M."/>
            <person name="Haas B."/>
            <person name="Abouelleil A."/>
            <person name="Alvarado L."/>
            <person name="Arachchi H.M."/>
            <person name="Berlin A."/>
            <person name="Brown A."/>
            <person name="Chapman S.B."/>
            <person name="Chen Z."/>
            <person name="Dunbar C."/>
            <person name="Freedman E."/>
            <person name="Gearin G."/>
            <person name="Gellesch M."/>
            <person name="Goldberg J."/>
            <person name="Griggs A."/>
            <person name="Gujja S."/>
            <person name="Heiman D."/>
            <person name="Howarth C."/>
            <person name="Larson L."/>
            <person name="Lui A."/>
            <person name="MacDonald P.J.P."/>
            <person name="Mehta T."/>
            <person name="Montmayeur A."/>
            <person name="Murphy C."/>
            <person name="Neiman D."/>
            <person name="Pearson M."/>
            <person name="Priest M."/>
            <person name="Roberts A."/>
            <person name="Saif S."/>
            <person name="Shea T."/>
            <person name="Shenoy N."/>
            <person name="Sisk P."/>
            <person name="Stolte C."/>
            <person name="Sykes S."/>
            <person name="Yandava C."/>
            <person name="Wortman J."/>
            <person name="Nusbaum C."/>
            <person name="Birren B."/>
        </authorList>
    </citation>
    <scope>NUCLEOTIDE SEQUENCE</scope>
    <source>
        <strain evidence="2">ATCC 64411</strain>
    </source>
</reference>
<sequence length="137" mass="14218">MAREGTRSATGNSKPRVFPVVDTAPTITRKKTTKPKKTPAAPATGTKPVAGAKGPKPTGVTKRKATPKLEGGAAKKAVASKAEDKLDKAAKVPTCFYTPYPLIPAPYIVCATEPSLPSTKEIISSKGLDIICVSIST</sequence>
<dbReference type="EMBL" id="ADBL01001368">
    <property type="status" value="NOT_ANNOTATED_CDS"/>
    <property type="molecule type" value="Genomic_DNA"/>
</dbReference>
<dbReference type="eggNOG" id="ENOG502RJUA">
    <property type="taxonomic scope" value="Eukaryota"/>
</dbReference>
<evidence type="ECO:0000313" key="2">
    <source>
        <dbReference type="EMBL" id="KLU86703.1"/>
    </source>
</evidence>
<reference evidence="4" key="2">
    <citation type="submission" date="2010-05" db="EMBL/GenBank/DDBJ databases">
        <title>The genome sequence of Magnaporthe poae strain ATCC 64411.</title>
        <authorList>
            <person name="Ma L.-J."/>
            <person name="Dead R."/>
            <person name="Young S."/>
            <person name="Zeng Q."/>
            <person name="Koehrsen M."/>
            <person name="Alvarado L."/>
            <person name="Berlin A."/>
            <person name="Chapman S.B."/>
            <person name="Chen Z."/>
            <person name="Freedman E."/>
            <person name="Gellesch M."/>
            <person name="Goldberg J."/>
            <person name="Griggs A."/>
            <person name="Gujja S."/>
            <person name="Heilman E.R."/>
            <person name="Heiman D."/>
            <person name="Hepburn T."/>
            <person name="Howarth C."/>
            <person name="Jen D."/>
            <person name="Larson L."/>
            <person name="Mehta T."/>
            <person name="Neiman D."/>
            <person name="Pearson M."/>
            <person name="Roberts A."/>
            <person name="Saif S."/>
            <person name="Shea T."/>
            <person name="Shenoy N."/>
            <person name="Sisk P."/>
            <person name="Stolte C."/>
            <person name="Sykes S."/>
            <person name="Walk T."/>
            <person name="White J."/>
            <person name="Yandava C."/>
            <person name="Haas B."/>
            <person name="Nusbaum C."/>
            <person name="Birren B."/>
        </authorList>
    </citation>
    <scope>NUCLEOTIDE SEQUENCE [LARGE SCALE GENOMIC DNA]</scope>
    <source>
        <strain evidence="4">ATCC 64411 / 73-15</strain>
    </source>
</reference>